<feature type="chain" id="PRO_5043864886" evidence="1">
    <location>
        <begin position="21"/>
        <end position="205"/>
    </location>
</feature>
<evidence type="ECO:0000313" key="2">
    <source>
        <dbReference type="EMBL" id="GFR97777.1"/>
    </source>
</evidence>
<reference evidence="2 3" key="1">
    <citation type="journal article" date="2021" name="Elife">
        <title>Chloroplast acquisition without the gene transfer in kleptoplastic sea slugs, Plakobranchus ocellatus.</title>
        <authorList>
            <person name="Maeda T."/>
            <person name="Takahashi S."/>
            <person name="Yoshida T."/>
            <person name="Shimamura S."/>
            <person name="Takaki Y."/>
            <person name="Nagai Y."/>
            <person name="Toyoda A."/>
            <person name="Suzuki Y."/>
            <person name="Arimoto A."/>
            <person name="Ishii H."/>
            <person name="Satoh N."/>
            <person name="Nishiyama T."/>
            <person name="Hasebe M."/>
            <person name="Maruyama T."/>
            <person name="Minagawa J."/>
            <person name="Obokata J."/>
            <person name="Shigenobu S."/>
        </authorList>
    </citation>
    <scope>NUCLEOTIDE SEQUENCE [LARGE SCALE GENOMIC DNA]</scope>
</reference>
<organism evidence="2 3">
    <name type="scientific">Elysia marginata</name>
    <dbReference type="NCBI Taxonomy" id="1093978"/>
    <lineage>
        <taxon>Eukaryota</taxon>
        <taxon>Metazoa</taxon>
        <taxon>Spiralia</taxon>
        <taxon>Lophotrochozoa</taxon>
        <taxon>Mollusca</taxon>
        <taxon>Gastropoda</taxon>
        <taxon>Heterobranchia</taxon>
        <taxon>Euthyneura</taxon>
        <taxon>Panpulmonata</taxon>
        <taxon>Sacoglossa</taxon>
        <taxon>Placobranchoidea</taxon>
        <taxon>Plakobranchidae</taxon>
        <taxon>Elysia</taxon>
    </lineage>
</organism>
<accession>A0AAV4HHZ0</accession>
<sequence>MTVGACLALVCFAGVNVLSASSSSSSSPPPPSDPCDRENTNGCTTLFRFPFQKEFTPSCNRHDICYGCAVAYGLTRKNCDEALLRNVVPTCEPFSTPNSNNSKKSNWLYHFLTIIRKKYLVSVCKKVNKLLRLQNESEVVCDNNMQFLRCIESANKAYIKVFNLSTDRENIFQVLNQFSFIPTVVPYSPHSPDQTPPNYHLFVNP</sequence>
<gene>
    <name evidence="2" type="ORF">ElyMa_001001900</name>
</gene>
<protein>
    <submittedName>
        <fullName evidence="2">Conopeptide</fullName>
    </submittedName>
</protein>
<evidence type="ECO:0000313" key="3">
    <source>
        <dbReference type="Proteomes" id="UP000762676"/>
    </source>
</evidence>
<dbReference type="SUPFAM" id="SSF48619">
    <property type="entry name" value="Phospholipase A2, PLA2"/>
    <property type="match status" value="1"/>
</dbReference>
<dbReference type="InterPro" id="IPR036444">
    <property type="entry name" value="PLipase_A2_dom_sf"/>
</dbReference>
<dbReference type="EMBL" id="BMAT01002039">
    <property type="protein sequence ID" value="GFR97777.1"/>
    <property type="molecule type" value="Genomic_DNA"/>
</dbReference>
<dbReference type="Proteomes" id="UP000762676">
    <property type="component" value="Unassembled WGS sequence"/>
</dbReference>
<dbReference type="GO" id="GO:0004623">
    <property type="term" value="F:phospholipase A2 activity"/>
    <property type="evidence" value="ECO:0007669"/>
    <property type="project" value="InterPro"/>
</dbReference>
<keyword evidence="1" id="KW-0732">Signal</keyword>
<dbReference type="GO" id="GO:0006644">
    <property type="term" value="P:phospholipid metabolic process"/>
    <property type="evidence" value="ECO:0007669"/>
    <property type="project" value="InterPro"/>
</dbReference>
<dbReference type="Gene3D" id="1.20.90.10">
    <property type="entry name" value="Phospholipase A2 domain"/>
    <property type="match status" value="1"/>
</dbReference>
<comment type="caution">
    <text evidence="2">The sequence shown here is derived from an EMBL/GenBank/DDBJ whole genome shotgun (WGS) entry which is preliminary data.</text>
</comment>
<evidence type="ECO:0000256" key="1">
    <source>
        <dbReference type="SAM" id="SignalP"/>
    </source>
</evidence>
<keyword evidence="3" id="KW-1185">Reference proteome</keyword>
<feature type="signal peptide" evidence="1">
    <location>
        <begin position="1"/>
        <end position="20"/>
    </location>
</feature>
<proteinExistence type="predicted"/>
<dbReference type="GO" id="GO:0050482">
    <property type="term" value="P:arachidonate secretion"/>
    <property type="evidence" value="ECO:0007669"/>
    <property type="project" value="InterPro"/>
</dbReference>
<name>A0AAV4HHZ0_9GAST</name>
<dbReference type="AlphaFoldDB" id="A0AAV4HHZ0"/>